<dbReference type="SUPFAM" id="SSF49464">
    <property type="entry name" value="Carboxypeptidase regulatory domain-like"/>
    <property type="match status" value="1"/>
</dbReference>
<keyword evidence="7 8" id="KW-0998">Cell outer membrane</keyword>
<evidence type="ECO:0000256" key="6">
    <source>
        <dbReference type="ARBA" id="ARBA00023136"/>
    </source>
</evidence>
<evidence type="ECO:0000313" key="14">
    <source>
        <dbReference type="EMBL" id="PWK22325.1"/>
    </source>
</evidence>
<keyword evidence="6 8" id="KW-0472">Membrane</keyword>
<keyword evidence="5 9" id="KW-0798">TonB box</keyword>
<evidence type="ECO:0000256" key="2">
    <source>
        <dbReference type="ARBA" id="ARBA00022448"/>
    </source>
</evidence>
<protein>
    <submittedName>
        <fullName evidence="13">TonB-dependent receptor</fullName>
    </submittedName>
    <submittedName>
        <fullName evidence="14">TonB-linked SusC/RagA family outer membrane protein</fullName>
    </submittedName>
</protein>
<keyword evidence="3 8" id="KW-1134">Transmembrane beta strand</keyword>
<dbReference type="OrthoDB" id="9768177at2"/>
<feature type="signal peptide" evidence="10">
    <location>
        <begin position="1"/>
        <end position="30"/>
    </location>
</feature>
<keyword evidence="10" id="KW-0732">Signal</keyword>
<keyword evidence="2 8" id="KW-0813">Transport</keyword>
<dbReference type="GO" id="GO:0009279">
    <property type="term" value="C:cell outer membrane"/>
    <property type="evidence" value="ECO:0007669"/>
    <property type="project" value="UniProtKB-SubCell"/>
</dbReference>
<proteinExistence type="inferred from homology"/>
<dbReference type="InterPro" id="IPR012910">
    <property type="entry name" value="Plug_dom"/>
</dbReference>
<evidence type="ECO:0000256" key="7">
    <source>
        <dbReference type="ARBA" id="ARBA00023237"/>
    </source>
</evidence>
<keyword evidence="4 8" id="KW-0812">Transmembrane</keyword>
<dbReference type="InterPro" id="IPR023996">
    <property type="entry name" value="TonB-dep_OMP_SusC/RagA"/>
</dbReference>
<keyword evidence="16" id="KW-1185">Reference proteome</keyword>
<sequence>MMKQIESVVTKARILGFLICYVAFVSSASANYGPAFSLDNKEKEVKGNVVDDQGIPLPGAAIVIKGTTDGTTTNFDGNFKIQVPSESSVLVFSYLGYKTQEIIVGAQTNIRVQMEPEANSLEGVMVVGYGKQKVKDLTGSVGFVNEDVLKESSVPTVSQALQGKVAGVQITADSGEPGGGVAVRIRGTGTFGNNDPLYVIDGFPTKSGISSINPSDIASISILKDAAASAIYGARAANGVIIITTKKGKAGVSKISIESYYGFQQAAKQIDVLNSHDYVMITKEAYRNSGLPDDAFWGDPSEYGPGTANPTDTNWQDEVFQNAPIQNHQFTFSGGSEKSDYLFSLGYYQLDGIVIGSGFERISARVNGSTKFSDKFKVGTNLSLTTNTQDVVPDDHSWTSVLFGALRERPMVPVKDANGDWGGNIGPAEYVGDGGNPVRLALMNYDTRKSYRVLGNSYLEYTPISNFTFKSSFGYDFLYSKGKDFDPTYTEGSSQAIQNQLSETSSLYTTWVWENTVNYTFDIGQDHHFDVLAGITKEENRYETLNASRKDFPNNQKYIWYLGAGTGTRDNSGGTSEYALMSYLGRLNYNYKNRYLFQANVRRDGSSRFGESNRFGTFPSVSAGWIISEEGFFDNTKVFNYVKLRASYGKLGNQDIYSNYPWANNLDLVYYPFGTSQGTVPGYAPNAASNPDVTWETTIQSNFGLDLKMFNNSVSVTADYFIKDTEDMLLTLPAPATSGYSTTAYTNVGKIRNSGIELALDYQSPSDKEFTYNIGGNFTKIKNEVKDLGTVDYIWSDQAYLGERWTRTEVGMPISQFFGYVADGLFQNNADILAHGVQPDAKPGDIRFKDVNEDDVLDDKDRTYIGDPNPDFTFSAYAQTNYKNIDFSVRLYGSYGNDIYNGMIRQVETASEPYNKWTNILNRWTGEGTSNSVPRVTRDDVNQNTRSSSRMVEDGSFLRIKNVQLGYSMPESILEKLKVDRLRFYISAENLHTFTSYRGFDPEMYQTKGSRTDLGVDRAKYPVASSLVLGINLSL</sequence>
<evidence type="ECO:0000256" key="5">
    <source>
        <dbReference type="ARBA" id="ARBA00023077"/>
    </source>
</evidence>
<evidence type="ECO:0000313" key="16">
    <source>
        <dbReference type="Proteomes" id="UP000651837"/>
    </source>
</evidence>
<keyword evidence="13" id="KW-0675">Receptor</keyword>
<evidence type="ECO:0000256" key="3">
    <source>
        <dbReference type="ARBA" id="ARBA00022452"/>
    </source>
</evidence>
<dbReference type="RefSeq" id="WP_109652839.1">
    <property type="nucleotide sequence ID" value="NZ_JACWLN010000007.1"/>
</dbReference>
<feature type="domain" description="TonB-dependent receptor plug" evidence="12">
    <location>
        <begin position="134"/>
        <end position="240"/>
    </location>
</feature>
<dbReference type="InterPro" id="IPR036942">
    <property type="entry name" value="Beta-barrel_TonB_sf"/>
</dbReference>
<evidence type="ECO:0000256" key="9">
    <source>
        <dbReference type="RuleBase" id="RU003357"/>
    </source>
</evidence>
<dbReference type="NCBIfam" id="TIGR04056">
    <property type="entry name" value="OMP_RagA_SusC"/>
    <property type="match status" value="1"/>
</dbReference>
<evidence type="ECO:0000259" key="11">
    <source>
        <dbReference type="Pfam" id="PF00593"/>
    </source>
</evidence>
<dbReference type="AlphaFoldDB" id="A0A316DWP3"/>
<reference evidence="14 15" key="1">
    <citation type="submission" date="2018-05" db="EMBL/GenBank/DDBJ databases">
        <title>Genomic Encyclopedia of Archaeal and Bacterial Type Strains, Phase II (KMG-II): from individual species to whole genera.</title>
        <authorList>
            <person name="Goeker M."/>
        </authorList>
    </citation>
    <scope>NUCLEOTIDE SEQUENCE [LARGE SCALE GENOMIC DNA]</scope>
    <source>
        <strain evidence="14 15">DSM 23514</strain>
    </source>
</reference>
<dbReference type="InterPro" id="IPR008969">
    <property type="entry name" value="CarboxyPept-like_regulatory"/>
</dbReference>
<dbReference type="Gene3D" id="2.60.40.1120">
    <property type="entry name" value="Carboxypeptidase-like, regulatory domain"/>
    <property type="match status" value="1"/>
</dbReference>
<dbReference type="EMBL" id="JACWLN010000007">
    <property type="protein sequence ID" value="MBD1261956.1"/>
    <property type="molecule type" value="Genomic_DNA"/>
</dbReference>
<comment type="caution">
    <text evidence="14">The sequence shown here is derived from an EMBL/GenBank/DDBJ whole genome shotgun (WGS) entry which is preliminary data.</text>
</comment>
<dbReference type="InterPro" id="IPR039426">
    <property type="entry name" value="TonB-dep_rcpt-like"/>
</dbReference>
<evidence type="ECO:0000313" key="15">
    <source>
        <dbReference type="Proteomes" id="UP000245667"/>
    </source>
</evidence>
<name>A0A316DWP3_9FLAO</name>
<dbReference type="Pfam" id="PF00593">
    <property type="entry name" value="TonB_dep_Rec_b-barrel"/>
    <property type="match status" value="1"/>
</dbReference>
<dbReference type="InterPro" id="IPR000531">
    <property type="entry name" value="Beta-barrel_TonB"/>
</dbReference>
<comment type="subcellular location">
    <subcellularLocation>
        <location evidence="1 8">Cell outer membrane</location>
        <topology evidence="1 8">Multi-pass membrane protein</topology>
    </subcellularLocation>
</comment>
<evidence type="ECO:0000259" key="12">
    <source>
        <dbReference type="Pfam" id="PF07715"/>
    </source>
</evidence>
<dbReference type="Proteomes" id="UP000651837">
    <property type="component" value="Unassembled WGS sequence"/>
</dbReference>
<dbReference type="NCBIfam" id="TIGR04057">
    <property type="entry name" value="SusC_RagA_signa"/>
    <property type="match status" value="1"/>
</dbReference>
<dbReference type="FunFam" id="2.60.40.1120:FF:000003">
    <property type="entry name" value="Outer membrane protein Omp121"/>
    <property type="match status" value="1"/>
</dbReference>
<dbReference type="Pfam" id="PF07715">
    <property type="entry name" value="Plug"/>
    <property type="match status" value="1"/>
</dbReference>
<dbReference type="SUPFAM" id="SSF56935">
    <property type="entry name" value="Porins"/>
    <property type="match status" value="1"/>
</dbReference>
<evidence type="ECO:0000256" key="1">
    <source>
        <dbReference type="ARBA" id="ARBA00004571"/>
    </source>
</evidence>
<organism evidence="14 15">
    <name type="scientific">Maribacter polysiphoniae</name>
    <dbReference type="NCBI Taxonomy" id="429344"/>
    <lineage>
        <taxon>Bacteria</taxon>
        <taxon>Pseudomonadati</taxon>
        <taxon>Bacteroidota</taxon>
        <taxon>Flavobacteriia</taxon>
        <taxon>Flavobacteriales</taxon>
        <taxon>Flavobacteriaceae</taxon>
        <taxon>Maribacter</taxon>
    </lineage>
</organism>
<evidence type="ECO:0000256" key="4">
    <source>
        <dbReference type="ARBA" id="ARBA00022692"/>
    </source>
</evidence>
<dbReference type="InterPro" id="IPR023997">
    <property type="entry name" value="TonB-dep_OMP_SusC/RagA_CS"/>
</dbReference>
<feature type="chain" id="PRO_5016326614" evidence="10">
    <location>
        <begin position="31"/>
        <end position="1035"/>
    </location>
</feature>
<dbReference type="Gene3D" id="2.40.170.20">
    <property type="entry name" value="TonB-dependent receptor, beta-barrel domain"/>
    <property type="match status" value="1"/>
</dbReference>
<dbReference type="InterPro" id="IPR037066">
    <property type="entry name" value="Plug_dom_sf"/>
</dbReference>
<dbReference type="Proteomes" id="UP000245667">
    <property type="component" value="Unassembled WGS sequence"/>
</dbReference>
<dbReference type="Gene3D" id="2.170.130.10">
    <property type="entry name" value="TonB-dependent receptor, plug domain"/>
    <property type="match status" value="1"/>
</dbReference>
<feature type="domain" description="TonB-dependent receptor-like beta-barrel" evidence="11">
    <location>
        <begin position="432"/>
        <end position="991"/>
    </location>
</feature>
<dbReference type="EMBL" id="QGGQ01000008">
    <property type="protein sequence ID" value="PWK22325.1"/>
    <property type="molecule type" value="Genomic_DNA"/>
</dbReference>
<evidence type="ECO:0000256" key="8">
    <source>
        <dbReference type="PROSITE-ProRule" id="PRU01360"/>
    </source>
</evidence>
<reference evidence="13 16" key="2">
    <citation type="submission" date="2020-07" db="EMBL/GenBank/DDBJ databases">
        <title>The draft genome sequence of Maribacter polysiphoniae KCTC 22021.</title>
        <authorList>
            <person name="Mu L."/>
        </authorList>
    </citation>
    <scope>NUCLEOTIDE SEQUENCE [LARGE SCALE GENOMIC DNA]</scope>
    <source>
        <strain evidence="13 16">KCTC 22021</strain>
    </source>
</reference>
<evidence type="ECO:0000313" key="13">
    <source>
        <dbReference type="EMBL" id="MBD1261956.1"/>
    </source>
</evidence>
<comment type="similarity">
    <text evidence="8 9">Belongs to the TonB-dependent receptor family.</text>
</comment>
<dbReference type="PROSITE" id="PS52016">
    <property type="entry name" value="TONB_DEPENDENT_REC_3"/>
    <property type="match status" value="1"/>
</dbReference>
<evidence type="ECO:0000256" key="10">
    <source>
        <dbReference type="SAM" id="SignalP"/>
    </source>
</evidence>
<dbReference type="Pfam" id="PF13715">
    <property type="entry name" value="CarbopepD_reg_2"/>
    <property type="match status" value="1"/>
</dbReference>
<gene>
    <name evidence="13" type="ORF">HZY62_15235</name>
    <name evidence="14" type="ORF">LX92_03246</name>
</gene>
<accession>A0A316DWP3</accession>